<name>A0ABU6QH71_9FABA</name>
<dbReference type="EMBL" id="JASCZI010000359">
    <property type="protein sequence ID" value="MED6111294.1"/>
    <property type="molecule type" value="Genomic_DNA"/>
</dbReference>
<dbReference type="InterPro" id="IPR001810">
    <property type="entry name" value="F-box_dom"/>
</dbReference>
<dbReference type="CDD" id="cd22162">
    <property type="entry name" value="F-box_AtSKIP3-like"/>
    <property type="match status" value="1"/>
</dbReference>
<organism evidence="3 4">
    <name type="scientific">Stylosanthes scabra</name>
    <dbReference type="NCBI Taxonomy" id="79078"/>
    <lineage>
        <taxon>Eukaryota</taxon>
        <taxon>Viridiplantae</taxon>
        <taxon>Streptophyta</taxon>
        <taxon>Embryophyta</taxon>
        <taxon>Tracheophyta</taxon>
        <taxon>Spermatophyta</taxon>
        <taxon>Magnoliopsida</taxon>
        <taxon>eudicotyledons</taxon>
        <taxon>Gunneridae</taxon>
        <taxon>Pentapetalae</taxon>
        <taxon>rosids</taxon>
        <taxon>fabids</taxon>
        <taxon>Fabales</taxon>
        <taxon>Fabaceae</taxon>
        <taxon>Papilionoideae</taxon>
        <taxon>50 kb inversion clade</taxon>
        <taxon>dalbergioids sensu lato</taxon>
        <taxon>Dalbergieae</taxon>
        <taxon>Pterocarpus clade</taxon>
        <taxon>Stylosanthes</taxon>
    </lineage>
</organism>
<dbReference type="PANTHER" id="PTHR32278:SF111">
    <property type="entry name" value="F-BOX PROTEIN PP2-B12-RELATED"/>
    <property type="match status" value="1"/>
</dbReference>
<sequence length="324" mass="36774">MVAKAAEPKRLMEFDNLPEGCIANILSFTTPRDVAALSLVSSSFRSAAQSDLVWDRFLPSDYQSILSENQSQFPNLSSKKDIFLHLCHKPLLVDSGKKSFALEKQYGKKCYMLSARSLSIVWADTPRYWRWISLPDSRFSEVAELVSVCWLEIRGWINTAMLSKDTMYGAYLVYKPSLMGRSYGFEYQPVEVTLGVAGESDPPKRTVYLDSAKPQRQSYHRHIIPRRSRTRYRLMAGVEAPAPLPARSSPEPSVEGRGGSECPKERDDGWWEIELGEFFNKGCEDKEMEMAVYEVKSGDWKGGLVVQGIEIRPKFNPFNSIKSN</sequence>
<dbReference type="Pfam" id="PF14299">
    <property type="entry name" value="PP2"/>
    <property type="match status" value="1"/>
</dbReference>
<gene>
    <name evidence="3" type="ORF">PIB30_051148</name>
</gene>
<feature type="domain" description="F-box" evidence="2">
    <location>
        <begin position="11"/>
        <end position="57"/>
    </location>
</feature>
<dbReference type="SUPFAM" id="SSF81383">
    <property type="entry name" value="F-box domain"/>
    <property type="match status" value="1"/>
</dbReference>
<dbReference type="InterPro" id="IPR025886">
    <property type="entry name" value="PP2-like"/>
</dbReference>
<dbReference type="PANTHER" id="PTHR32278">
    <property type="entry name" value="F-BOX DOMAIN-CONTAINING PROTEIN"/>
    <property type="match status" value="1"/>
</dbReference>
<reference evidence="3 4" key="1">
    <citation type="journal article" date="2023" name="Plants (Basel)">
        <title>Bridging the Gap: Combining Genomics and Transcriptomics Approaches to Understand Stylosanthes scabra, an Orphan Legume from the Brazilian Caatinga.</title>
        <authorList>
            <person name="Ferreira-Neto J.R.C."/>
            <person name="da Silva M.D."/>
            <person name="Binneck E."/>
            <person name="de Melo N.F."/>
            <person name="da Silva R.H."/>
            <person name="de Melo A.L.T.M."/>
            <person name="Pandolfi V."/>
            <person name="Bustamante F.O."/>
            <person name="Brasileiro-Vidal A.C."/>
            <person name="Benko-Iseppon A.M."/>
        </authorList>
    </citation>
    <scope>NUCLEOTIDE SEQUENCE [LARGE SCALE GENOMIC DNA]</scope>
    <source>
        <tissue evidence="3">Leaves</tissue>
    </source>
</reference>
<dbReference type="InterPro" id="IPR036047">
    <property type="entry name" value="F-box-like_dom_sf"/>
</dbReference>
<dbReference type="SMART" id="SM00256">
    <property type="entry name" value="FBOX"/>
    <property type="match status" value="1"/>
</dbReference>
<evidence type="ECO:0000259" key="2">
    <source>
        <dbReference type="PROSITE" id="PS50181"/>
    </source>
</evidence>
<dbReference type="Gene3D" id="1.20.1280.50">
    <property type="match status" value="1"/>
</dbReference>
<keyword evidence="4" id="KW-1185">Reference proteome</keyword>
<evidence type="ECO:0000313" key="4">
    <source>
        <dbReference type="Proteomes" id="UP001341840"/>
    </source>
</evidence>
<feature type="region of interest" description="Disordered" evidence="1">
    <location>
        <begin position="242"/>
        <end position="266"/>
    </location>
</feature>
<protein>
    <recommendedName>
        <fullName evidence="2">F-box domain-containing protein</fullName>
    </recommendedName>
</protein>
<evidence type="ECO:0000313" key="3">
    <source>
        <dbReference type="EMBL" id="MED6111294.1"/>
    </source>
</evidence>
<proteinExistence type="predicted"/>
<dbReference type="Pfam" id="PF12937">
    <property type="entry name" value="F-box-like"/>
    <property type="match status" value="1"/>
</dbReference>
<accession>A0ABU6QH71</accession>
<dbReference type="Proteomes" id="UP001341840">
    <property type="component" value="Unassembled WGS sequence"/>
</dbReference>
<comment type="caution">
    <text evidence="3">The sequence shown here is derived from an EMBL/GenBank/DDBJ whole genome shotgun (WGS) entry which is preliminary data.</text>
</comment>
<dbReference type="PROSITE" id="PS50181">
    <property type="entry name" value="FBOX"/>
    <property type="match status" value="1"/>
</dbReference>
<evidence type="ECO:0000256" key="1">
    <source>
        <dbReference type="SAM" id="MobiDB-lite"/>
    </source>
</evidence>